<dbReference type="AlphaFoldDB" id="A0A3N3DVN7"/>
<evidence type="ECO:0000256" key="8">
    <source>
        <dbReference type="ARBA" id="ARBA00023224"/>
    </source>
</evidence>
<evidence type="ECO:0000259" key="12">
    <source>
        <dbReference type="PROSITE" id="PS50111"/>
    </source>
</evidence>
<evidence type="ECO:0000313" key="15">
    <source>
        <dbReference type="Proteomes" id="UP000278792"/>
    </source>
</evidence>
<feature type="domain" description="HAMP" evidence="13">
    <location>
        <begin position="255"/>
        <end position="308"/>
    </location>
</feature>
<evidence type="ECO:0000256" key="4">
    <source>
        <dbReference type="ARBA" id="ARBA00022500"/>
    </source>
</evidence>
<dbReference type="SUPFAM" id="SSF58104">
    <property type="entry name" value="Methyl-accepting chemotaxis protein (MCP) signaling domain"/>
    <property type="match status" value="1"/>
</dbReference>
<feature type="coiled-coil region" evidence="11">
    <location>
        <begin position="28"/>
        <end position="55"/>
    </location>
</feature>
<evidence type="ECO:0000259" key="13">
    <source>
        <dbReference type="PROSITE" id="PS50885"/>
    </source>
</evidence>
<keyword evidence="4" id="KW-0145">Chemotaxis</keyword>
<feature type="domain" description="Methyl-accepting transducer" evidence="12">
    <location>
        <begin position="313"/>
        <end position="549"/>
    </location>
</feature>
<keyword evidence="5" id="KW-0812">Transmembrane</keyword>
<evidence type="ECO:0000256" key="2">
    <source>
        <dbReference type="ARBA" id="ARBA00022475"/>
    </source>
</evidence>
<evidence type="ECO:0000256" key="3">
    <source>
        <dbReference type="ARBA" id="ARBA00022481"/>
    </source>
</evidence>
<keyword evidence="6" id="KW-1133">Transmembrane helix</keyword>
<keyword evidence="7" id="KW-0472">Membrane</keyword>
<dbReference type="FunFam" id="1.10.287.950:FF:000001">
    <property type="entry name" value="Methyl-accepting chemotaxis sensory transducer"/>
    <property type="match status" value="1"/>
</dbReference>
<dbReference type="InterPro" id="IPR003660">
    <property type="entry name" value="HAMP_dom"/>
</dbReference>
<comment type="caution">
    <text evidence="14">The sequence shown here is derived from an EMBL/GenBank/DDBJ whole genome shotgun (WGS) entry which is preliminary data.</text>
</comment>
<dbReference type="PANTHER" id="PTHR32089:SF39">
    <property type="entry name" value="METHYL-ACCEPTING CHEMOTAXIS PROTEIN HLYB"/>
    <property type="match status" value="1"/>
</dbReference>
<dbReference type="PROSITE" id="PS50885">
    <property type="entry name" value="HAMP"/>
    <property type="match status" value="1"/>
</dbReference>
<keyword evidence="11" id="KW-0175">Coiled coil</keyword>
<keyword evidence="3" id="KW-0488">Methylation</keyword>
<dbReference type="InterPro" id="IPR004089">
    <property type="entry name" value="MCPsignal_dom"/>
</dbReference>
<accession>A0A3N3DVN7</accession>
<evidence type="ECO:0000256" key="9">
    <source>
        <dbReference type="ARBA" id="ARBA00029447"/>
    </source>
</evidence>
<sequence>MKIKTKLYLLGAVAVVGIGSLLGTTVHFANTTEQLNKANQLVKDLEIRLLNLRRNEKDFLLREDLKYLDRFTDNIDQFLKKEKALSTVLVDQELTNSGTLEQDILAYQKSFKQVVDAFKTLGLGPNEGLLGVYNQALILEKNKLNSQDAANLIEFDIQLKNGEFRPELLAYSGNEIMDAAQDVFDQKLTIGLNYKDGLLGDTRAASHSVEEQFKTFSTALTKQTDKKIAQLNMFKNVLSISISIIIILFIAQIARSIITKIESLLAVIRDISDNNDISLRARLKGNDELDSLSQYFDQLLDKLEGLLSNTKGKSHELYDSTSNMHNELESVIQQFQVQADHTTTMATSVQEMVATIREISESTSVAAEGVQQASINAQSGRDVVVDTVENITQLSARLSGSQTSISSLNHHVDKIGDAVNIIQEIAEQTNLLALNAAIEAARAGEQGRGFAVVADEVRALASRTHQSTTEITNVVDAIQSQMGTVITDIDQCNQQGKLTLDGSDQLDQSLSQILSDMNAIQANSERIASAIEEQGVVMSQVSDSITELNTISDNNTNSAKHCLIEVDKVALQASDMDKEVAQYKTSA</sequence>
<organism evidence="14 15">
    <name type="scientific">Vibrio ponticus</name>
    <dbReference type="NCBI Taxonomy" id="265668"/>
    <lineage>
        <taxon>Bacteria</taxon>
        <taxon>Pseudomonadati</taxon>
        <taxon>Pseudomonadota</taxon>
        <taxon>Gammaproteobacteria</taxon>
        <taxon>Vibrionales</taxon>
        <taxon>Vibrionaceae</taxon>
        <taxon>Vibrio</taxon>
    </lineage>
</organism>
<dbReference type="PROSITE" id="PS50111">
    <property type="entry name" value="CHEMOTAXIS_TRANSDUC_2"/>
    <property type="match status" value="1"/>
</dbReference>
<protein>
    <submittedName>
        <fullName evidence="14">Methyl-accepting chemotaxis protein</fullName>
    </submittedName>
</protein>
<evidence type="ECO:0000256" key="1">
    <source>
        <dbReference type="ARBA" id="ARBA00004651"/>
    </source>
</evidence>
<keyword evidence="8 10" id="KW-0807">Transducer</keyword>
<dbReference type="RefSeq" id="WP_123783195.1">
    <property type="nucleotide sequence ID" value="NZ_RKIK01000078.1"/>
</dbReference>
<evidence type="ECO:0000256" key="5">
    <source>
        <dbReference type="ARBA" id="ARBA00022692"/>
    </source>
</evidence>
<dbReference type="Gene3D" id="1.10.287.950">
    <property type="entry name" value="Methyl-accepting chemotaxis protein"/>
    <property type="match status" value="1"/>
</dbReference>
<dbReference type="CDD" id="cd11386">
    <property type="entry name" value="MCP_signal"/>
    <property type="match status" value="1"/>
</dbReference>
<evidence type="ECO:0000313" key="14">
    <source>
        <dbReference type="EMBL" id="ROV58429.1"/>
    </source>
</evidence>
<dbReference type="SMART" id="SM00304">
    <property type="entry name" value="HAMP"/>
    <property type="match status" value="2"/>
</dbReference>
<evidence type="ECO:0000256" key="6">
    <source>
        <dbReference type="ARBA" id="ARBA00022989"/>
    </source>
</evidence>
<dbReference type="Pfam" id="PF00672">
    <property type="entry name" value="HAMP"/>
    <property type="match status" value="1"/>
</dbReference>
<gene>
    <name evidence="14" type="ORF">EGH82_18460</name>
</gene>
<comment type="subcellular location">
    <subcellularLocation>
        <location evidence="1">Cell membrane</location>
        <topology evidence="1">Multi-pass membrane protein</topology>
    </subcellularLocation>
</comment>
<comment type="similarity">
    <text evidence="9">Belongs to the methyl-accepting chemotaxis (MCP) protein family.</text>
</comment>
<reference evidence="14 15" key="1">
    <citation type="submission" date="2018-11" db="EMBL/GenBank/DDBJ databases">
        <title>Vibrio ponticus strain CAIM 1751 pathogenic for the snapper Lutjanus guttatus.</title>
        <authorList>
            <person name="Soto-Rodriguez S."/>
            <person name="Lozano-Olvera R."/>
            <person name="Gomez-Gil B."/>
        </authorList>
    </citation>
    <scope>NUCLEOTIDE SEQUENCE [LARGE SCALE GENOMIC DNA]</scope>
    <source>
        <strain evidence="14 15">CAIM 1751</strain>
    </source>
</reference>
<dbReference type="Pfam" id="PF00015">
    <property type="entry name" value="MCPsignal"/>
    <property type="match status" value="1"/>
</dbReference>
<proteinExistence type="inferred from homology"/>
<dbReference type="EMBL" id="RKIK01000078">
    <property type="protein sequence ID" value="ROV58429.1"/>
    <property type="molecule type" value="Genomic_DNA"/>
</dbReference>
<dbReference type="SMART" id="SM00283">
    <property type="entry name" value="MA"/>
    <property type="match status" value="1"/>
</dbReference>
<name>A0A3N3DVN7_9VIBR</name>
<dbReference type="GO" id="GO:0007165">
    <property type="term" value="P:signal transduction"/>
    <property type="evidence" value="ECO:0007669"/>
    <property type="project" value="UniProtKB-KW"/>
</dbReference>
<keyword evidence="2" id="KW-1003">Cell membrane</keyword>
<evidence type="ECO:0000256" key="10">
    <source>
        <dbReference type="PROSITE-ProRule" id="PRU00284"/>
    </source>
</evidence>
<dbReference type="GO" id="GO:0005886">
    <property type="term" value="C:plasma membrane"/>
    <property type="evidence" value="ECO:0007669"/>
    <property type="project" value="UniProtKB-SubCell"/>
</dbReference>
<dbReference type="PANTHER" id="PTHR32089">
    <property type="entry name" value="METHYL-ACCEPTING CHEMOTAXIS PROTEIN MCPB"/>
    <property type="match status" value="1"/>
</dbReference>
<dbReference type="GO" id="GO:0006935">
    <property type="term" value="P:chemotaxis"/>
    <property type="evidence" value="ECO:0007669"/>
    <property type="project" value="UniProtKB-KW"/>
</dbReference>
<evidence type="ECO:0000256" key="7">
    <source>
        <dbReference type="ARBA" id="ARBA00023136"/>
    </source>
</evidence>
<evidence type="ECO:0000256" key="11">
    <source>
        <dbReference type="SAM" id="Coils"/>
    </source>
</evidence>
<dbReference type="Proteomes" id="UP000278792">
    <property type="component" value="Unassembled WGS sequence"/>
</dbReference>